<dbReference type="EMBL" id="ARYN01000011">
    <property type="protein sequence ID" value="ORL45058.1"/>
    <property type="molecule type" value="Genomic_DNA"/>
</dbReference>
<evidence type="ECO:0000259" key="3">
    <source>
        <dbReference type="Pfam" id="PF16344"/>
    </source>
</evidence>
<keyword evidence="1" id="KW-1133">Transmembrane helix</keyword>
<evidence type="ECO:0000313" key="4">
    <source>
        <dbReference type="EMBL" id="ORL45058.1"/>
    </source>
</evidence>
<dbReference type="Gene3D" id="2.60.120.1440">
    <property type="match status" value="1"/>
</dbReference>
<gene>
    <name evidence="4" type="ORF">IIF7_13125</name>
</gene>
<dbReference type="RefSeq" id="WP_084842151.1">
    <property type="nucleotide sequence ID" value="NZ_ARYN01000011.1"/>
</dbReference>
<proteinExistence type="predicted"/>
<dbReference type="Pfam" id="PF16344">
    <property type="entry name" value="FecR_C"/>
    <property type="match status" value="1"/>
</dbReference>
<dbReference type="PANTHER" id="PTHR30273:SF2">
    <property type="entry name" value="PROTEIN FECR"/>
    <property type="match status" value="1"/>
</dbReference>
<dbReference type="AlphaFoldDB" id="A0A1Y1T1Z5"/>
<dbReference type="Proteomes" id="UP000192746">
    <property type="component" value="Unassembled WGS sequence"/>
</dbReference>
<feature type="transmembrane region" description="Helical" evidence="1">
    <location>
        <begin position="83"/>
        <end position="102"/>
    </location>
</feature>
<dbReference type="GO" id="GO:0016989">
    <property type="term" value="F:sigma factor antagonist activity"/>
    <property type="evidence" value="ECO:0007669"/>
    <property type="project" value="TreeGrafter"/>
</dbReference>
<evidence type="ECO:0000256" key="1">
    <source>
        <dbReference type="SAM" id="Phobius"/>
    </source>
</evidence>
<reference evidence="4 5" key="1">
    <citation type="submission" date="2013-04" db="EMBL/GenBank/DDBJ databases">
        <title>Zunongwangia sp. 22II14-10F7 Genome Sequencing.</title>
        <authorList>
            <person name="Lai Q."/>
            <person name="Shao Z."/>
        </authorList>
    </citation>
    <scope>NUCLEOTIDE SEQUENCE [LARGE SCALE GENOMIC DNA]</scope>
    <source>
        <strain evidence="4 5">22II14-10F7</strain>
    </source>
</reference>
<protein>
    <submittedName>
        <fullName evidence="4">Anti-FecI sigma factor FecR</fullName>
    </submittedName>
</protein>
<name>A0A1Y1T1Z5_9FLAO</name>
<dbReference type="OrthoDB" id="649666at2"/>
<accession>A0A1Y1T1Z5</accession>
<comment type="caution">
    <text evidence="4">The sequence shown here is derived from an EMBL/GenBank/DDBJ whole genome shotgun (WGS) entry which is preliminary data.</text>
</comment>
<feature type="domain" description="Protein FecR C-terminal" evidence="3">
    <location>
        <begin position="317"/>
        <end position="386"/>
    </location>
</feature>
<sequence>MNDIFLLSKIFIKKRLNLLTKEDKRLLSNLKKEYSFYKSLKTKTLLKRTKNYSLIDSNAAWQKVSEKIDQKPTILAFIPRKNWVMYAAASITILFIASLFVFQQVDFNQTPQVSTSQPVIPKGSSKAVLILNNGEEVILNPEAGYTSANSTSNGEDIVYTAGGAKDNEPTKFNTLAVPRGGQFHIKLSDGSEVWLNSDSKIKYPVQFSKDKTREVELLYGEAYLAVSPSEENNGNGFHVKTNQQTVQVLGTEFNIKAYREEPVIATTLVEGKINLNLAGDTFLLAPSEQLSFNKTTKETQLNTINVYDAISWKKGVFSFKGDELKHIMTIISRWYDVDVVFENKELENIRFTGAFSKEQNLEQLLQIIKETNFINAYEIKERQITIK</sequence>
<keyword evidence="1" id="KW-0472">Membrane</keyword>
<dbReference type="PANTHER" id="PTHR30273">
    <property type="entry name" value="PERIPLASMIC SIGNAL SENSOR AND SIGMA FACTOR ACTIVATOR FECR-RELATED"/>
    <property type="match status" value="1"/>
</dbReference>
<feature type="domain" description="FecR protein" evidence="2">
    <location>
        <begin position="174"/>
        <end position="273"/>
    </location>
</feature>
<dbReference type="STRING" id="1185767.IIF7_13125"/>
<keyword evidence="1" id="KW-0812">Transmembrane</keyword>
<evidence type="ECO:0000313" key="5">
    <source>
        <dbReference type="Proteomes" id="UP000192746"/>
    </source>
</evidence>
<dbReference type="Pfam" id="PF04773">
    <property type="entry name" value="FecR"/>
    <property type="match status" value="1"/>
</dbReference>
<organism evidence="4 5">
    <name type="scientific">Zunongwangia atlantica 22II14-10F7</name>
    <dbReference type="NCBI Taxonomy" id="1185767"/>
    <lineage>
        <taxon>Bacteria</taxon>
        <taxon>Pseudomonadati</taxon>
        <taxon>Bacteroidota</taxon>
        <taxon>Flavobacteriia</taxon>
        <taxon>Flavobacteriales</taxon>
        <taxon>Flavobacteriaceae</taxon>
        <taxon>Zunongwangia</taxon>
    </lineage>
</organism>
<dbReference type="InterPro" id="IPR012373">
    <property type="entry name" value="Ferrdict_sens_TM"/>
</dbReference>
<keyword evidence="5" id="KW-1185">Reference proteome</keyword>
<evidence type="ECO:0000259" key="2">
    <source>
        <dbReference type="Pfam" id="PF04773"/>
    </source>
</evidence>
<dbReference type="Gene3D" id="3.55.50.30">
    <property type="match status" value="1"/>
</dbReference>
<dbReference type="InterPro" id="IPR032508">
    <property type="entry name" value="FecR_C"/>
</dbReference>
<dbReference type="InterPro" id="IPR006860">
    <property type="entry name" value="FecR"/>
</dbReference>